<evidence type="ECO:0000313" key="2">
    <source>
        <dbReference type="Proteomes" id="UP000706525"/>
    </source>
</evidence>
<dbReference type="EMBL" id="CAJZAG010000002">
    <property type="protein sequence ID" value="CAG9166116.1"/>
    <property type="molecule type" value="Genomic_DNA"/>
</dbReference>
<accession>A0ABM8WFL7</accession>
<proteinExistence type="predicted"/>
<sequence>MAGEGRQYLMLADRDDPVREALIDHSEDILRMKSCFSQAGYDVNAETLAAAWLSYSQGFAATWLGLPDDDRRLLRDLLEGQHPALVLSPTGKDCWPTSLVNSKDGHSHRVELPNELLAELGWETADVVEIARLPCGEIRLRKL</sequence>
<reference evidence="1 2" key="1">
    <citation type="submission" date="2021-08" db="EMBL/GenBank/DDBJ databases">
        <authorList>
            <person name="Peeters C."/>
        </authorList>
    </citation>
    <scope>NUCLEOTIDE SEQUENCE [LARGE SCALE GENOMIC DNA]</scope>
    <source>
        <strain evidence="1 2">LMG 32289</strain>
    </source>
</reference>
<dbReference type="Proteomes" id="UP000706525">
    <property type="component" value="Unassembled WGS sequence"/>
</dbReference>
<comment type="caution">
    <text evidence="1">The sequence shown here is derived from an EMBL/GenBank/DDBJ whole genome shotgun (WGS) entry which is preliminary data.</text>
</comment>
<organism evidence="1 2">
    <name type="scientific">Cupriavidus pampae</name>
    <dbReference type="NCBI Taxonomy" id="659251"/>
    <lineage>
        <taxon>Bacteria</taxon>
        <taxon>Pseudomonadati</taxon>
        <taxon>Pseudomonadota</taxon>
        <taxon>Betaproteobacteria</taxon>
        <taxon>Burkholderiales</taxon>
        <taxon>Burkholderiaceae</taxon>
        <taxon>Cupriavidus</taxon>
    </lineage>
</organism>
<evidence type="ECO:0000313" key="1">
    <source>
        <dbReference type="EMBL" id="CAG9166116.1"/>
    </source>
</evidence>
<keyword evidence="2" id="KW-1185">Reference proteome</keyword>
<name>A0ABM8WFL7_9BURK</name>
<dbReference type="RefSeq" id="WP_223982574.1">
    <property type="nucleotide sequence ID" value="NZ_CAJZAG010000002.1"/>
</dbReference>
<protein>
    <submittedName>
        <fullName evidence="1">Uncharacterized protein</fullName>
    </submittedName>
</protein>
<gene>
    <name evidence="1" type="ORF">LMG32289_00930</name>
</gene>